<protein>
    <recommendedName>
        <fullName evidence="2">diguanylate cyclase</fullName>
        <ecNumber evidence="2">2.7.7.65</ecNumber>
    </recommendedName>
</protein>
<evidence type="ECO:0000259" key="7">
    <source>
        <dbReference type="PROSITE" id="PS50887"/>
    </source>
</evidence>
<reference evidence="8 9" key="1">
    <citation type="submission" date="2019-02" db="EMBL/GenBank/DDBJ databases">
        <title>Dyella amyloliquefaciens sp. nov., isolated from forest soil.</title>
        <authorList>
            <person name="Gao Z.-H."/>
            <person name="Qiu L.-H."/>
        </authorList>
    </citation>
    <scope>NUCLEOTIDE SEQUENCE [LARGE SCALE GENOMIC DNA]</scope>
    <source>
        <strain evidence="8 9">KACC 12747</strain>
    </source>
</reference>
<dbReference type="Gene3D" id="3.30.70.270">
    <property type="match status" value="1"/>
</dbReference>
<keyword evidence="5" id="KW-0472">Membrane</keyword>
<accession>A0A4V6NA17</accession>
<dbReference type="Pfam" id="PF00990">
    <property type="entry name" value="GGDEF"/>
    <property type="match status" value="1"/>
</dbReference>
<evidence type="ECO:0000256" key="5">
    <source>
        <dbReference type="SAM" id="Phobius"/>
    </source>
</evidence>
<sequence>MSVPSMSRSSIDRRFQWVLGVIYAIVLCLLAWQLFHRWEAYTTARQAVAQARQLDAGLAVFDAIVDEREPVILLLEGALPPAPVQRELEARRQTTDHRLSALRPFLAPDRCDTCALLRQHLANAEVALNDARRQVDVLVSTPVAERSADAVADSIRKLAKVPLHVTPIDQTSAVAIMDADRSAQGMLYMAGFAANLRREAGLLESQLSPALISRRPLSAEEDHRIQRMLGGLVFLQEMLITAARGLPRLSDPVVAAVQVRFFQEMPAFVDKTMATLQQDPRNAVTVSVFHSRFHGYLQSVYSLRDESMALVRGDLTAKLERERHALAGFLVIALLLTAALLMAAMMFHRTIVRPFVEAGRYILALAAGKLDATPTRHRYHGEIAELFRSLDVLKDDLVQRLALQKERGQLIADLRSMAETDPLTGLYNRRAFLSLSAGLLRRSVPPSTIVLVMFDIDHFKRINDTYGHETGDVALKRLAELCRETWREEDVVARVGGEEFAVLSCVASEDHVTESAQRLMDALRADHQTAVDGTRFAMTVSFGVTYLDAGALEELGLRDMLREADRLMYEAKEGGRNRMEVARFVPGNQAATTALE</sequence>
<feature type="coiled-coil region" evidence="4">
    <location>
        <begin position="114"/>
        <end position="141"/>
    </location>
</feature>
<dbReference type="Proteomes" id="UP000291822">
    <property type="component" value="Unassembled WGS sequence"/>
</dbReference>
<dbReference type="InterPro" id="IPR029787">
    <property type="entry name" value="Nucleotide_cyclase"/>
</dbReference>
<dbReference type="SUPFAM" id="SSF55073">
    <property type="entry name" value="Nucleotide cyclase"/>
    <property type="match status" value="1"/>
</dbReference>
<gene>
    <name evidence="8" type="ORF">EZM97_05225</name>
</gene>
<evidence type="ECO:0000313" key="9">
    <source>
        <dbReference type="Proteomes" id="UP000291822"/>
    </source>
</evidence>
<evidence type="ECO:0000256" key="4">
    <source>
        <dbReference type="SAM" id="Coils"/>
    </source>
</evidence>
<dbReference type="GO" id="GO:0016020">
    <property type="term" value="C:membrane"/>
    <property type="evidence" value="ECO:0007669"/>
    <property type="project" value="InterPro"/>
</dbReference>
<evidence type="ECO:0000256" key="1">
    <source>
        <dbReference type="ARBA" id="ARBA00001946"/>
    </source>
</evidence>
<dbReference type="InterPro" id="IPR003660">
    <property type="entry name" value="HAMP_dom"/>
</dbReference>
<dbReference type="SUPFAM" id="SSF158472">
    <property type="entry name" value="HAMP domain-like"/>
    <property type="match status" value="1"/>
</dbReference>
<dbReference type="NCBIfam" id="TIGR00254">
    <property type="entry name" value="GGDEF"/>
    <property type="match status" value="1"/>
</dbReference>
<dbReference type="SMART" id="SM00304">
    <property type="entry name" value="HAMP"/>
    <property type="match status" value="1"/>
</dbReference>
<evidence type="ECO:0000256" key="2">
    <source>
        <dbReference type="ARBA" id="ARBA00012528"/>
    </source>
</evidence>
<keyword evidence="9" id="KW-1185">Reference proteome</keyword>
<feature type="domain" description="GGDEF" evidence="7">
    <location>
        <begin position="447"/>
        <end position="584"/>
    </location>
</feature>
<dbReference type="EC" id="2.7.7.65" evidence="2"/>
<dbReference type="InterPro" id="IPR050469">
    <property type="entry name" value="Diguanylate_Cyclase"/>
</dbReference>
<proteinExistence type="predicted"/>
<evidence type="ECO:0000259" key="6">
    <source>
        <dbReference type="PROSITE" id="PS50885"/>
    </source>
</evidence>
<dbReference type="FunFam" id="3.30.70.270:FF:000001">
    <property type="entry name" value="Diguanylate cyclase domain protein"/>
    <property type="match status" value="1"/>
</dbReference>
<dbReference type="GO" id="GO:0007165">
    <property type="term" value="P:signal transduction"/>
    <property type="evidence" value="ECO:0007669"/>
    <property type="project" value="InterPro"/>
</dbReference>
<feature type="transmembrane region" description="Helical" evidence="5">
    <location>
        <begin position="325"/>
        <end position="347"/>
    </location>
</feature>
<dbReference type="AlphaFoldDB" id="A0A4V6NA17"/>
<evidence type="ECO:0000256" key="3">
    <source>
        <dbReference type="ARBA" id="ARBA00034247"/>
    </source>
</evidence>
<dbReference type="PROSITE" id="PS50887">
    <property type="entry name" value="GGDEF"/>
    <property type="match status" value="1"/>
</dbReference>
<comment type="cofactor">
    <cofactor evidence="1">
        <name>Mg(2+)</name>
        <dbReference type="ChEBI" id="CHEBI:18420"/>
    </cofactor>
</comment>
<name>A0A4V6NA17_9GAMM</name>
<dbReference type="SMART" id="SM00267">
    <property type="entry name" value="GGDEF"/>
    <property type="match status" value="1"/>
</dbReference>
<keyword evidence="5" id="KW-0812">Transmembrane</keyword>
<organism evidence="8 9">
    <name type="scientific">Dyella soli</name>
    <dbReference type="NCBI Taxonomy" id="522319"/>
    <lineage>
        <taxon>Bacteria</taxon>
        <taxon>Pseudomonadati</taxon>
        <taxon>Pseudomonadota</taxon>
        <taxon>Gammaproteobacteria</taxon>
        <taxon>Lysobacterales</taxon>
        <taxon>Rhodanobacteraceae</taxon>
        <taxon>Dyella</taxon>
    </lineage>
</organism>
<dbReference type="EMBL" id="SJTG01000001">
    <property type="protein sequence ID" value="TCI12737.1"/>
    <property type="molecule type" value="Genomic_DNA"/>
</dbReference>
<dbReference type="GO" id="GO:0052621">
    <property type="term" value="F:diguanylate cyclase activity"/>
    <property type="evidence" value="ECO:0007669"/>
    <property type="project" value="UniProtKB-EC"/>
</dbReference>
<keyword evidence="4" id="KW-0175">Coiled coil</keyword>
<feature type="domain" description="HAMP" evidence="6">
    <location>
        <begin position="349"/>
        <end position="402"/>
    </location>
</feature>
<dbReference type="PANTHER" id="PTHR45138:SF9">
    <property type="entry name" value="DIGUANYLATE CYCLASE DGCM-RELATED"/>
    <property type="match status" value="1"/>
</dbReference>
<dbReference type="PROSITE" id="PS50885">
    <property type="entry name" value="HAMP"/>
    <property type="match status" value="1"/>
</dbReference>
<dbReference type="PANTHER" id="PTHR45138">
    <property type="entry name" value="REGULATORY COMPONENTS OF SENSORY TRANSDUCTION SYSTEM"/>
    <property type="match status" value="1"/>
</dbReference>
<comment type="catalytic activity">
    <reaction evidence="3">
        <text>2 GTP = 3',3'-c-di-GMP + 2 diphosphate</text>
        <dbReference type="Rhea" id="RHEA:24898"/>
        <dbReference type="ChEBI" id="CHEBI:33019"/>
        <dbReference type="ChEBI" id="CHEBI:37565"/>
        <dbReference type="ChEBI" id="CHEBI:58805"/>
        <dbReference type="EC" id="2.7.7.65"/>
    </reaction>
</comment>
<dbReference type="InterPro" id="IPR043128">
    <property type="entry name" value="Rev_trsase/Diguanyl_cyclase"/>
</dbReference>
<evidence type="ECO:0000313" key="8">
    <source>
        <dbReference type="EMBL" id="TCI12737.1"/>
    </source>
</evidence>
<dbReference type="CDD" id="cd01949">
    <property type="entry name" value="GGDEF"/>
    <property type="match status" value="1"/>
</dbReference>
<feature type="transmembrane region" description="Helical" evidence="5">
    <location>
        <begin position="15"/>
        <end position="35"/>
    </location>
</feature>
<keyword evidence="5" id="KW-1133">Transmembrane helix</keyword>
<dbReference type="Gene3D" id="6.10.340.10">
    <property type="match status" value="1"/>
</dbReference>
<comment type="caution">
    <text evidence="8">The sequence shown here is derived from an EMBL/GenBank/DDBJ whole genome shotgun (WGS) entry which is preliminary data.</text>
</comment>
<dbReference type="InterPro" id="IPR000160">
    <property type="entry name" value="GGDEF_dom"/>
</dbReference>